<dbReference type="AlphaFoldDB" id="A0A5J5EHJ3"/>
<reference evidence="2 3" key="1">
    <citation type="submission" date="2019-09" db="EMBL/GenBank/DDBJ databases">
        <title>Draft genome of the ectomycorrhizal ascomycete Sphaerosporella brunnea.</title>
        <authorList>
            <consortium name="DOE Joint Genome Institute"/>
            <person name="Benucci G.M."/>
            <person name="Marozzi G."/>
            <person name="Antonielli L."/>
            <person name="Sanchez S."/>
            <person name="Marco P."/>
            <person name="Wang X."/>
            <person name="Falini L.B."/>
            <person name="Barry K."/>
            <person name="Haridas S."/>
            <person name="Lipzen A."/>
            <person name="Labutti K."/>
            <person name="Grigoriev I.V."/>
            <person name="Murat C."/>
            <person name="Martin F."/>
            <person name="Albertini E."/>
            <person name="Donnini D."/>
            <person name="Bonito G."/>
        </authorList>
    </citation>
    <scope>NUCLEOTIDE SEQUENCE [LARGE SCALE GENOMIC DNA]</scope>
    <source>
        <strain evidence="2 3">Sb_GMNB300</strain>
    </source>
</reference>
<feature type="compositionally biased region" description="Low complexity" evidence="1">
    <location>
        <begin position="159"/>
        <end position="172"/>
    </location>
</feature>
<evidence type="ECO:0000313" key="3">
    <source>
        <dbReference type="Proteomes" id="UP000326924"/>
    </source>
</evidence>
<keyword evidence="3" id="KW-1185">Reference proteome</keyword>
<feature type="region of interest" description="Disordered" evidence="1">
    <location>
        <begin position="82"/>
        <end position="109"/>
    </location>
</feature>
<organism evidence="2 3">
    <name type="scientific">Sphaerosporella brunnea</name>
    <dbReference type="NCBI Taxonomy" id="1250544"/>
    <lineage>
        <taxon>Eukaryota</taxon>
        <taxon>Fungi</taxon>
        <taxon>Dikarya</taxon>
        <taxon>Ascomycota</taxon>
        <taxon>Pezizomycotina</taxon>
        <taxon>Pezizomycetes</taxon>
        <taxon>Pezizales</taxon>
        <taxon>Pyronemataceae</taxon>
        <taxon>Sphaerosporella</taxon>
    </lineage>
</organism>
<comment type="caution">
    <text evidence="2">The sequence shown here is derived from an EMBL/GenBank/DDBJ whole genome shotgun (WGS) entry which is preliminary data.</text>
</comment>
<proteinExistence type="predicted"/>
<dbReference type="Proteomes" id="UP000326924">
    <property type="component" value="Unassembled WGS sequence"/>
</dbReference>
<protein>
    <submittedName>
        <fullName evidence="2">Uncharacterized protein</fullName>
    </submittedName>
</protein>
<name>A0A5J5EHJ3_9PEZI</name>
<dbReference type="OrthoDB" id="10629795at2759"/>
<feature type="compositionally biased region" description="Low complexity" evidence="1">
    <location>
        <begin position="185"/>
        <end position="197"/>
    </location>
</feature>
<feature type="region of interest" description="Disordered" evidence="1">
    <location>
        <begin position="151"/>
        <end position="200"/>
    </location>
</feature>
<evidence type="ECO:0000256" key="1">
    <source>
        <dbReference type="SAM" id="MobiDB-lite"/>
    </source>
</evidence>
<dbReference type="EMBL" id="VXIS01000303">
    <property type="protein sequence ID" value="KAA8894890.1"/>
    <property type="molecule type" value="Genomic_DNA"/>
</dbReference>
<evidence type="ECO:0000313" key="2">
    <source>
        <dbReference type="EMBL" id="KAA8894890.1"/>
    </source>
</evidence>
<dbReference type="InParanoid" id="A0A5J5EHJ3"/>
<feature type="compositionally biased region" description="Basic residues" evidence="1">
    <location>
        <begin position="86"/>
        <end position="103"/>
    </location>
</feature>
<accession>A0A5J5EHJ3</accession>
<gene>
    <name evidence="2" type="ORF">FN846DRAFT_971983</name>
</gene>
<sequence>MSPTTPAVSRCGEMPATYRLNASNIDLDYLRKHISSYLPGASVRGTQREDGQEYYLYDADRPLLPSEVRDIMVDSSEFMEALQQRPNHRRNLSGGSRGRRSRGPRGVPVNPAVFQVTFNIMPNQNSPTISFDHTAGPGVADQAHRLDINVRSPAPLYSPGPSQQPQQQQQPSPIAPLRQPSAIFTPAGTPSPSTTGPEFFHPKPLLANVNALNCRAASAHSWSSVSACSTPKTL</sequence>